<reference evidence="3 4" key="1">
    <citation type="submission" date="2021-08" db="EMBL/GenBank/DDBJ databases">
        <authorList>
            <person name="Tuo L."/>
        </authorList>
    </citation>
    <scope>NUCLEOTIDE SEQUENCE [LARGE SCALE GENOMIC DNA]</scope>
    <source>
        <strain evidence="3 4">JCM 31229</strain>
    </source>
</reference>
<keyword evidence="1" id="KW-0812">Transmembrane</keyword>
<comment type="caution">
    <text evidence="3">The sequence shown here is derived from an EMBL/GenBank/DDBJ whole genome shotgun (WGS) entry which is preliminary data.</text>
</comment>
<feature type="domain" description="DUF6644" evidence="2">
    <location>
        <begin position="20"/>
        <end position="145"/>
    </location>
</feature>
<name>A0ABS7PXR6_9SPHN</name>
<feature type="transmembrane region" description="Helical" evidence="1">
    <location>
        <begin position="90"/>
        <end position="111"/>
    </location>
</feature>
<gene>
    <name evidence="3" type="ORF">K7G82_26835</name>
</gene>
<evidence type="ECO:0000259" key="2">
    <source>
        <dbReference type="Pfam" id="PF20349"/>
    </source>
</evidence>
<dbReference type="InterPro" id="IPR046586">
    <property type="entry name" value="DUF6644"/>
</dbReference>
<evidence type="ECO:0000256" key="1">
    <source>
        <dbReference type="SAM" id="Phobius"/>
    </source>
</evidence>
<feature type="transmembrane region" description="Helical" evidence="1">
    <location>
        <begin position="123"/>
        <end position="144"/>
    </location>
</feature>
<proteinExistence type="predicted"/>
<evidence type="ECO:0000313" key="4">
    <source>
        <dbReference type="Proteomes" id="UP000706039"/>
    </source>
</evidence>
<keyword evidence="1" id="KW-1133">Transmembrane helix</keyword>
<feature type="transmembrane region" description="Helical" evidence="1">
    <location>
        <begin position="26"/>
        <end position="49"/>
    </location>
</feature>
<protein>
    <recommendedName>
        <fullName evidence="2">DUF6644 domain-containing protein</fullName>
    </recommendedName>
</protein>
<dbReference type="Proteomes" id="UP000706039">
    <property type="component" value="Unassembled WGS sequence"/>
</dbReference>
<keyword evidence="1" id="KW-0472">Membrane</keyword>
<dbReference type="EMBL" id="JAINVV010000014">
    <property type="protein sequence ID" value="MBY8825946.1"/>
    <property type="molecule type" value="Genomic_DNA"/>
</dbReference>
<organism evidence="3 4">
    <name type="scientific">Sphingomonas colocasiae</name>
    <dbReference type="NCBI Taxonomy" id="1848973"/>
    <lineage>
        <taxon>Bacteria</taxon>
        <taxon>Pseudomonadati</taxon>
        <taxon>Pseudomonadota</taxon>
        <taxon>Alphaproteobacteria</taxon>
        <taxon>Sphingomonadales</taxon>
        <taxon>Sphingomonadaceae</taxon>
        <taxon>Sphingomonas</taxon>
    </lineage>
</organism>
<accession>A0ABS7PXR6</accession>
<sequence length="146" mass="15457">MEASQLGAFARGSAWAYPAANLVHLLGLVLLLGGIGVVDLRIIGAFRALPIDAVMRAFTPLAICGLALLALSGPILFAADAIALSRSDVFARKLVLIVIALLNAFGFRWIRRGRSGEAGVFERVMALASILLWLTVAALGRLIAYN</sequence>
<feature type="transmembrane region" description="Helical" evidence="1">
    <location>
        <begin position="61"/>
        <end position="84"/>
    </location>
</feature>
<dbReference type="RefSeq" id="WP_222993136.1">
    <property type="nucleotide sequence ID" value="NZ_JAINVV010000014.1"/>
</dbReference>
<dbReference type="Pfam" id="PF20349">
    <property type="entry name" value="DUF6644"/>
    <property type="match status" value="1"/>
</dbReference>
<evidence type="ECO:0000313" key="3">
    <source>
        <dbReference type="EMBL" id="MBY8825946.1"/>
    </source>
</evidence>
<keyword evidence="4" id="KW-1185">Reference proteome</keyword>